<evidence type="ECO:0000313" key="1">
    <source>
        <dbReference type="EMBL" id="GBP64963.1"/>
    </source>
</evidence>
<reference evidence="1 2" key="1">
    <citation type="journal article" date="2019" name="Commun. Biol.">
        <title>The bagworm genome reveals a unique fibroin gene that provides high tensile strength.</title>
        <authorList>
            <person name="Kono N."/>
            <person name="Nakamura H."/>
            <person name="Ohtoshi R."/>
            <person name="Tomita M."/>
            <person name="Numata K."/>
            <person name="Arakawa K."/>
        </authorList>
    </citation>
    <scope>NUCLEOTIDE SEQUENCE [LARGE SCALE GENOMIC DNA]</scope>
</reference>
<organism evidence="1 2">
    <name type="scientific">Eumeta variegata</name>
    <name type="common">Bagworm moth</name>
    <name type="synonym">Eumeta japonica</name>
    <dbReference type="NCBI Taxonomy" id="151549"/>
    <lineage>
        <taxon>Eukaryota</taxon>
        <taxon>Metazoa</taxon>
        <taxon>Ecdysozoa</taxon>
        <taxon>Arthropoda</taxon>
        <taxon>Hexapoda</taxon>
        <taxon>Insecta</taxon>
        <taxon>Pterygota</taxon>
        <taxon>Neoptera</taxon>
        <taxon>Endopterygota</taxon>
        <taxon>Lepidoptera</taxon>
        <taxon>Glossata</taxon>
        <taxon>Ditrysia</taxon>
        <taxon>Tineoidea</taxon>
        <taxon>Psychidae</taxon>
        <taxon>Oiketicinae</taxon>
        <taxon>Eumeta</taxon>
    </lineage>
</organism>
<sequence length="120" mass="13583">MVESAFETVKMGLKEQLKRRKNESKKWWPLWAGPINAGGAARAPTADHRRRSVCVSGVKCNLSKLGPFVCRTQLRRRRYILGTRSMNIQTFLECRALAGGRFLFAGRIVFIPWCRGVGSD</sequence>
<dbReference type="EMBL" id="BGZK01000915">
    <property type="protein sequence ID" value="GBP64963.1"/>
    <property type="molecule type" value="Genomic_DNA"/>
</dbReference>
<keyword evidence="2" id="KW-1185">Reference proteome</keyword>
<name>A0A4C1XPJ1_EUMVA</name>
<dbReference type="AlphaFoldDB" id="A0A4C1XPJ1"/>
<dbReference type="Proteomes" id="UP000299102">
    <property type="component" value="Unassembled WGS sequence"/>
</dbReference>
<evidence type="ECO:0000313" key="2">
    <source>
        <dbReference type="Proteomes" id="UP000299102"/>
    </source>
</evidence>
<proteinExistence type="predicted"/>
<gene>
    <name evidence="1" type="ORF">EVAR_36583_1</name>
</gene>
<comment type="caution">
    <text evidence="1">The sequence shown here is derived from an EMBL/GenBank/DDBJ whole genome shotgun (WGS) entry which is preliminary data.</text>
</comment>
<protein>
    <submittedName>
        <fullName evidence="1">Uncharacterized protein</fullName>
    </submittedName>
</protein>
<accession>A0A4C1XPJ1</accession>